<dbReference type="EMBL" id="PVTF01000009">
    <property type="protein sequence ID" value="PRY37903.1"/>
    <property type="molecule type" value="Genomic_DNA"/>
</dbReference>
<dbReference type="RefSeq" id="WP_106190847.1">
    <property type="nucleotide sequence ID" value="NZ_PVTF01000009.1"/>
</dbReference>
<accession>A0A2T0SX20</accession>
<organism evidence="2 3">
    <name type="scientific">Umezawaea tangerina</name>
    <dbReference type="NCBI Taxonomy" id="84725"/>
    <lineage>
        <taxon>Bacteria</taxon>
        <taxon>Bacillati</taxon>
        <taxon>Actinomycetota</taxon>
        <taxon>Actinomycetes</taxon>
        <taxon>Pseudonocardiales</taxon>
        <taxon>Pseudonocardiaceae</taxon>
        <taxon>Umezawaea</taxon>
    </lineage>
</organism>
<protein>
    <submittedName>
        <fullName evidence="2">Uncharacterized protein</fullName>
    </submittedName>
</protein>
<keyword evidence="1" id="KW-1133">Transmembrane helix</keyword>
<evidence type="ECO:0000313" key="3">
    <source>
        <dbReference type="Proteomes" id="UP000239494"/>
    </source>
</evidence>
<keyword evidence="1" id="KW-0812">Transmembrane</keyword>
<evidence type="ECO:0000256" key="1">
    <source>
        <dbReference type="SAM" id="Phobius"/>
    </source>
</evidence>
<gene>
    <name evidence="2" type="ORF">CLV43_109123</name>
</gene>
<name>A0A2T0SX20_9PSEU</name>
<evidence type="ECO:0000313" key="2">
    <source>
        <dbReference type="EMBL" id="PRY37903.1"/>
    </source>
</evidence>
<feature type="transmembrane region" description="Helical" evidence="1">
    <location>
        <begin position="52"/>
        <end position="73"/>
    </location>
</feature>
<reference evidence="2 3" key="1">
    <citation type="submission" date="2018-03" db="EMBL/GenBank/DDBJ databases">
        <title>Genomic Encyclopedia of Archaeal and Bacterial Type Strains, Phase II (KMG-II): from individual species to whole genera.</title>
        <authorList>
            <person name="Goeker M."/>
        </authorList>
    </citation>
    <scope>NUCLEOTIDE SEQUENCE [LARGE SCALE GENOMIC DNA]</scope>
    <source>
        <strain evidence="2 3">DSM 44720</strain>
    </source>
</reference>
<dbReference type="Proteomes" id="UP000239494">
    <property type="component" value="Unassembled WGS sequence"/>
</dbReference>
<dbReference type="AlphaFoldDB" id="A0A2T0SX20"/>
<comment type="caution">
    <text evidence="2">The sequence shown here is derived from an EMBL/GenBank/DDBJ whole genome shotgun (WGS) entry which is preliminary data.</text>
</comment>
<proteinExistence type="predicted"/>
<keyword evidence="1" id="KW-0472">Membrane</keyword>
<sequence>MNRPARLNRTLLALLGLVALAAGGFALATYFDVLRLVPSTDPLLPSTSPTTPVLYATAAASVVIGLLCLRWLIAQLARSPKTQTWQLESTTDPGTTALPAAVAVAPLTDDITTYEGVHTARAALAGTHSAPALALVVTVHHTADVTDIRSNITTHALPRLRQALDLTTLPTTIEFRFKA</sequence>
<dbReference type="OrthoDB" id="3363827at2"/>
<keyword evidence="3" id="KW-1185">Reference proteome</keyword>